<keyword evidence="3" id="KW-1185">Reference proteome</keyword>
<dbReference type="CDD" id="cd04301">
    <property type="entry name" value="NAT_SF"/>
    <property type="match status" value="1"/>
</dbReference>
<protein>
    <recommendedName>
        <fullName evidence="1">N-acetyltransferase domain-containing protein</fullName>
    </recommendedName>
</protein>
<dbReference type="Pfam" id="PF13508">
    <property type="entry name" value="Acetyltransf_7"/>
    <property type="match status" value="1"/>
</dbReference>
<reference evidence="3" key="1">
    <citation type="submission" date="2016-12" db="EMBL/GenBank/DDBJ databases">
        <authorList>
            <person name="Gulvik C.A."/>
        </authorList>
    </citation>
    <scope>NUCLEOTIDE SEQUENCE [LARGE SCALE GENOMIC DNA]</scope>
    <source>
        <strain evidence="3">NED12-00049-6B</strain>
    </source>
</reference>
<gene>
    <name evidence="2" type="ORF">BU202_02335</name>
</gene>
<dbReference type="OrthoDB" id="5319888at2"/>
<dbReference type="GO" id="GO:0016747">
    <property type="term" value="F:acyltransferase activity, transferring groups other than amino-acyl groups"/>
    <property type="evidence" value="ECO:0007669"/>
    <property type="project" value="InterPro"/>
</dbReference>
<dbReference type="RefSeq" id="WP_075104196.1">
    <property type="nucleotide sequence ID" value="NZ_MSJM01000002.1"/>
</dbReference>
<dbReference type="PROSITE" id="PS51186">
    <property type="entry name" value="GNAT"/>
    <property type="match status" value="1"/>
</dbReference>
<dbReference type="EMBL" id="MSJM01000002">
    <property type="protein sequence ID" value="OLF48474.1"/>
    <property type="molecule type" value="Genomic_DNA"/>
</dbReference>
<name>A0A1Q8E9K7_9STRE</name>
<dbReference type="Proteomes" id="UP000186890">
    <property type="component" value="Unassembled WGS sequence"/>
</dbReference>
<dbReference type="SUPFAM" id="SSF55729">
    <property type="entry name" value="Acyl-CoA N-acyltransferases (Nat)"/>
    <property type="match status" value="1"/>
</dbReference>
<accession>A0A1Q8E9K7</accession>
<evidence type="ECO:0000313" key="3">
    <source>
        <dbReference type="Proteomes" id="UP000186890"/>
    </source>
</evidence>
<dbReference type="Gene3D" id="3.40.630.30">
    <property type="match status" value="1"/>
</dbReference>
<dbReference type="InterPro" id="IPR016181">
    <property type="entry name" value="Acyl_CoA_acyltransferase"/>
</dbReference>
<proteinExistence type="predicted"/>
<dbReference type="InterPro" id="IPR000182">
    <property type="entry name" value="GNAT_dom"/>
</dbReference>
<evidence type="ECO:0000259" key="1">
    <source>
        <dbReference type="PROSITE" id="PS51186"/>
    </source>
</evidence>
<evidence type="ECO:0000313" key="2">
    <source>
        <dbReference type="EMBL" id="OLF48474.1"/>
    </source>
</evidence>
<comment type="caution">
    <text evidence="2">The sequence shown here is derived from an EMBL/GenBank/DDBJ whole genome shotgun (WGS) entry which is preliminary data.</text>
</comment>
<sequence>MKKVYKEAEIYEILNQVSALYDEIYRHEIQKNHSLKRRIENSLSSNLHPLIVTEELDGQLLGFLFGFDFKPENWWAKQVDKILPLKIDWYRHSFELNELCVHEQYRGKGIGYQLMDYLSSTDFDYILLSARSANTKAMSLYTRLGYQVLHDHFYFEGGHTLFHIMYKRNRTRQGAADRTGVHQSD</sequence>
<dbReference type="AlphaFoldDB" id="A0A1Q8E9K7"/>
<organism evidence="2 3">
    <name type="scientific">Streptococcus cuniculi</name>
    <dbReference type="NCBI Taxonomy" id="1432788"/>
    <lineage>
        <taxon>Bacteria</taxon>
        <taxon>Bacillati</taxon>
        <taxon>Bacillota</taxon>
        <taxon>Bacilli</taxon>
        <taxon>Lactobacillales</taxon>
        <taxon>Streptococcaceae</taxon>
        <taxon>Streptococcus</taxon>
    </lineage>
</organism>
<feature type="domain" description="N-acetyltransferase" evidence="1">
    <location>
        <begin position="3"/>
        <end position="171"/>
    </location>
</feature>